<evidence type="ECO:0000256" key="1">
    <source>
        <dbReference type="ARBA" id="ARBA00022448"/>
    </source>
</evidence>
<evidence type="ECO:0000256" key="2">
    <source>
        <dbReference type="ARBA" id="ARBA00022723"/>
    </source>
</evidence>
<organism evidence="6 7">
    <name type="scientific">Cephaloticoccus capnophilus</name>
    <dbReference type="NCBI Taxonomy" id="1548208"/>
    <lineage>
        <taxon>Bacteria</taxon>
        <taxon>Pseudomonadati</taxon>
        <taxon>Verrucomicrobiota</taxon>
        <taxon>Opitutia</taxon>
        <taxon>Opitutales</taxon>
        <taxon>Opitutaceae</taxon>
        <taxon>Cephaloticoccus</taxon>
    </lineage>
</organism>
<evidence type="ECO:0000256" key="4">
    <source>
        <dbReference type="ARBA" id="ARBA00023008"/>
    </source>
</evidence>
<evidence type="ECO:0000259" key="5">
    <source>
        <dbReference type="Pfam" id="PF00127"/>
    </source>
</evidence>
<accession>A0A139SL63</accession>
<dbReference type="EMBL" id="LSZP01000044">
    <property type="protein sequence ID" value="KXU35285.1"/>
    <property type="molecule type" value="Genomic_DNA"/>
</dbReference>
<feature type="domain" description="Blue (type 1) copper" evidence="5">
    <location>
        <begin position="1"/>
        <end position="113"/>
    </location>
</feature>
<keyword evidence="1" id="KW-0813">Transport</keyword>
<evidence type="ECO:0000256" key="3">
    <source>
        <dbReference type="ARBA" id="ARBA00022982"/>
    </source>
</evidence>
<dbReference type="InterPro" id="IPR008972">
    <property type="entry name" value="Cupredoxin"/>
</dbReference>
<dbReference type="GO" id="GO:0005507">
    <property type="term" value="F:copper ion binding"/>
    <property type="evidence" value="ECO:0007669"/>
    <property type="project" value="InterPro"/>
</dbReference>
<dbReference type="Gene3D" id="2.60.40.420">
    <property type="entry name" value="Cupredoxins - blue copper proteins"/>
    <property type="match status" value="1"/>
</dbReference>
<dbReference type="GO" id="GO:0009055">
    <property type="term" value="F:electron transfer activity"/>
    <property type="evidence" value="ECO:0007669"/>
    <property type="project" value="InterPro"/>
</dbReference>
<sequence length="113" mass="11973">MKYNLSALSLKAGEEAKITLRNIGTMPKAAMGHNLVILKPGTDVEAFALAAAAEPANDYIPAALVNQIVTHTKMLGPKESATLTVTLDAGEYPFLCTFPAHFQVGMKGTITVE</sequence>
<keyword evidence="4" id="KW-0186">Copper</keyword>
<dbReference type="InterPro" id="IPR050845">
    <property type="entry name" value="Cu-binding_ET"/>
</dbReference>
<dbReference type="Pfam" id="PF00127">
    <property type="entry name" value="Copper-bind"/>
    <property type="match status" value="1"/>
</dbReference>
<gene>
    <name evidence="6" type="ORF">AXK12_06105</name>
</gene>
<dbReference type="PROSITE" id="PS00196">
    <property type="entry name" value="COPPER_BLUE"/>
    <property type="match status" value="1"/>
</dbReference>
<dbReference type="InterPro" id="IPR028871">
    <property type="entry name" value="BlueCu_1_BS"/>
</dbReference>
<dbReference type="PANTHER" id="PTHR38439">
    <property type="entry name" value="AURACYANIN-B"/>
    <property type="match status" value="1"/>
</dbReference>
<dbReference type="AlphaFoldDB" id="A0A139SL63"/>
<proteinExistence type="predicted"/>
<name>A0A139SL63_9BACT</name>
<reference evidence="6 7" key="1">
    <citation type="submission" date="2016-02" db="EMBL/GenBank/DDBJ databases">
        <authorList>
            <person name="Wen L."/>
            <person name="He K."/>
            <person name="Yang H."/>
        </authorList>
    </citation>
    <scope>NUCLEOTIDE SEQUENCE [LARGE SCALE GENOMIC DNA]</scope>
    <source>
        <strain evidence="6 7">CV41</strain>
    </source>
</reference>
<dbReference type="PANTHER" id="PTHR38439:SF2">
    <property type="entry name" value="OUTER MEMBRANE PROTEIN H.8"/>
    <property type="match status" value="1"/>
</dbReference>
<evidence type="ECO:0000313" key="7">
    <source>
        <dbReference type="Proteomes" id="UP000071392"/>
    </source>
</evidence>
<keyword evidence="2" id="KW-0479">Metal-binding</keyword>
<keyword evidence="7" id="KW-1185">Reference proteome</keyword>
<evidence type="ECO:0000313" key="6">
    <source>
        <dbReference type="EMBL" id="KXU35285.1"/>
    </source>
</evidence>
<dbReference type="SUPFAM" id="SSF49503">
    <property type="entry name" value="Cupredoxins"/>
    <property type="match status" value="1"/>
</dbReference>
<dbReference type="Proteomes" id="UP000071392">
    <property type="component" value="Unassembled WGS sequence"/>
</dbReference>
<protein>
    <submittedName>
        <fullName evidence="6">Azurin</fullName>
    </submittedName>
</protein>
<keyword evidence="3" id="KW-0249">Electron transport</keyword>
<comment type="caution">
    <text evidence="6">The sequence shown here is derived from an EMBL/GenBank/DDBJ whole genome shotgun (WGS) entry which is preliminary data.</text>
</comment>
<dbReference type="InterPro" id="IPR000923">
    <property type="entry name" value="BlueCu_1"/>
</dbReference>